<dbReference type="Proteomes" id="UP000308092">
    <property type="component" value="Unassembled WGS sequence"/>
</dbReference>
<evidence type="ECO:0000313" key="2">
    <source>
        <dbReference type="EMBL" id="THC93532.1"/>
    </source>
</evidence>
<name>A0A4S3JEF0_9EURO</name>
<organism evidence="2 3">
    <name type="scientific">Aspergillus tanneri</name>
    <dbReference type="NCBI Taxonomy" id="1220188"/>
    <lineage>
        <taxon>Eukaryota</taxon>
        <taxon>Fungi</taxon>
        <taxon>Dikarya</taxon>
        <taxon>Ascomycota</taxon>
        <taxon>Pezizomycotina</taxon>
        <taxon>Eurotiomycetes</taxon>
        <taxon>Eurotiomycetidae</taxon>
        <taxon>Eurotiales</taxon>
        <taxon>Aspergillaceae</taxon>
        <taxon>Aspergillus</taxon>
        <taxon>Aspergillus subgen. Circumdati</taxon>
    </lineage>
</organism>
<feature type="signal peptide" evidence="1">
    <location>
        <begin position="1"/>
        <end position="19"/>
    </location>
</feature>
<comment type="caution">
    <text evidence="2">The sequence shown here is derived from an EMBL/GenBank/DDBJ whole genome shotgun (WGS) entry which is preliminary data.</text>
</comment>
<dbReference type="AlphaFoldDB" id="A0A4S3JEF0"/>
<dbReference type="EMBL" id="SOSA01000259">
    <property type="protein sequence ID" value="THC93532.1"/>
    <property type="molecule type" value="Genomic_DNA"/>
</dbReference>
<protein>
    <submittedName>
        <fullName evidence="2">Uncharacterized protein</fullName>
    </submittedName>
</protein>
<keyword evidence="3" id="KW-1185">Reference proteome</keyword>
<keyword evidence="1" id="KW-0732">Signal</keyword>
<evidence type="ECO:0000256" key="1">
    <source>
        <dbReference type="SAM" id="SignalP"/>
    </source>
</evidence>
<reference evidence="2 3" key="1">
    <citation type="submission" date="2019-03" db="EMBL/GenBank/DDBJ databases">
        <title>The genome sequence of a newly discovered highly antifungal drug resistant Aspergillus species, Aspergillus tanneri NIH 1004.</title>
        <authorList>
            <person name="Mounaud S."/>
            <person name="Singh I."/>
            <person name="Joardar V."/>
            <person name="Pakala S."/>
            <person name="Pakala S."/>
            <person name="Venepally P."/>
            <person name="Hoover J."/>
            <person name="Nierman W."/>
            <person name="Chung J."/>
            <person name="Losada L."/>
        </authorList>
    </citation>
    <scope>NUCLEOTIDE SEQUENCE [LARGE SCALE GENOMIC DNA]</scope>
    <source>
        <strain evidence="2 3">NIH1004</strain>
    </source>
</reference>
<dbReference type="VEuPathDB" id="FungiDB:EYZ11_006992"/>
<gene>
    <name evidence="2" type="ORF">EYZ11_006992</name>
</gene>
<proteinExistence type="predicted"/>
<accession>A0A4S3JEF0</accession>
<sequence>MTSFKLIGVIATYTLFLKAQLATAMREARPGIYELEPMVGMEN</sequence>
<evidence type="ECO:0000313" key="3">
    <source>
        <dbReference type="Proteomes" id="UP000308092"/>
    </source>
</evidence>
<feature type="chain" id="PRO_5020281883" evidence="1">
    <location>
        <begin position="20"/>
        <end position="43"/>
    </location>
</feature>